<evidence type="ECO:0000313" key="2">
    <source>
        <dbReference type="EMBL" id="KND61506.1"/>
    </source>
</evidence>
<proteinExistence type="predicted"/>
<organism evidence="2 3">
    <name type="scientific">Candidatus Burkholderia verschuerenii</name>
    <dbReference type="NCBI Taxonomy" id="242163"/>
    <lineage>
        <taxon>Bacteria</taxon>
        <taxon>Pseudomonadati</taxon>
        <taxon>Pseudomonadota</taxon>
        <taxon>Betaproteobacteria</taxon>
        <taxon>Burkholderiales</taxon>
        <taxon>Burkholderiaceae</taxon>
        <taxon>Burkholderia</taxon>
    </lineage>
</organism>
<name>A0A0L0MGT0_9BURK</name>
<evidence type="ECO:0000259" key="1">
    <source>
        <dbReference type="Pfam" id="PF13154"/>
    </source>
</evidence>
<keyword evidence="3" id="KW-1185">Reference proteome</keyword>
<accession>A0A0L0MGT0</accession>
<evidence type="ECO:0000313" key="3">
    <source>
        <dbReference type="Proteomes" id="UP000036959"/>
    </source>
</evidence>
<dbReference type="Pfam" id="PF13155">
    <property type="entry name" value="Toprim_2"/>
    <property type="match status" value="1"/>
</dbReference>
<dbReference type="Proteomes" id="UP000036959">
    <property type="component" value="Unassembled WGS sequence"/>
</dbReference>
<dbReference type="Pfam" id="PF13154">
    <property type="entry name" value="DUF3991"/>
    <property type="match status" value="1"/>
</dbReference>
<dbReference type="InterPro" id="IPR025054">
    <property type="entry name" value="DUF3991"/>
</dbReference>
<dbReference type="Gene3D" id="3.40.1360.10">
    <property type="match status" value="1"/>
</dbReference>
<dbReference type="EMBL" id="LFJJ01000019">
    <property type="protein sequence ID" value="KND61506.1"/>
    <property type="molecule type" value="Genomic_DNA"/>
</dbReference>
<protein>
    <recommendedName>
        <fullName evidence="1">DUF3991 domain-containing protein</fullName>
    </recommendedName>
</protein>
<gene>
    <name evidence="2" type="ORF">BVER_04450c</name>
</gene>
<reference evidence="3" key="1">
    <citation type="submission" date="2015-06" db="EMBL/GenBank/DDBJ databases">
        <title>Comparative genomics of Burkholderia leaf nodule symbionts.</title>
        <authorList>
            <person name="Carlier A."/>
            <person name="Eberl L."/>
            <person name="Pinto-Carbo M."/>
        </authorList>
    </citation>
    <scope>NUCLEOTIDE SEQUENCE [LARGE SCALE GENOMIC DNA]</scope>
    <source>
        <strain evidence="3">UZHbot4</strain>
    </source>
</reference>
<dbReference type="PATRIC" id="fig|242163.4.peg.2672"/>
<comment type="caution">
    <text evidence="2">The sequence shown here is derived from an EMBL/GenBank/DDBJ whole genome shotgun (WGS) entry which is preliminary data.</text>
</comment>
<sequence length="297" mass="32157">MHDRELDELRHGVDCRAVLERAGWKLDAAESTKHAAKYRSGAEIVIVTHEGKGWFDPLNDGRGDVIAIAQHLWGGTIDHARKALRPMAGIATSITPAFRERSAQAPIDAARTWAKAHQVRPGSQGWAYLTDTRGLPVATLERAIGAGLLREGIYGTVWFQHRKSDGRPCGWEMRGPKYNGFAKGGDKALFWIGELVSAQRIPVAESAIDALSLATLEGWHDRTAYLSTGGGFGPTTADTLRAMLPAGARIVAATDRGHGGELLADRLHSLADAAGLAFSRKRPDAKDWNEQLTDGDL</sequence>
<dbReference type="AlphaFoldDB" id="A0A0L0MGT0"/>
<feature type="domain" description="DUF3991" evidence="1">
    <location>
        <begin position="127"/>
        <end position="192"/>
    </location>
</feature>